<dbReference type="EMBL" id="CAACYD010000006">
    <property type="protein sequence ID" value="VFA88521.1"/>
    <property type="molecule type" value="Genomic_DNA"/>
</dbReference>
<keyword evidence="1" id="KW-0732">Signal</keyword>
<evidence type="ECO:0008006" key="4">
    <source>
        <dbReference type="Google" id="ProtNLM"/>
    </source>
</evidence>
<comment type="caution">
    <text evidence="2">The sequence shown here is derived from an EMBL/GenBank/DDBJ whole genome shotgun (WGS) entry which is preliminary data.</text>
</comment>
<dbReference type="RefSeq" id="WP_131734234.1">
    <property type="nucleotide sequence ID" value="NZ_CAACYD010000006.1"/>
</dbReference>
<feature type="signal peptide" evidence="1">
    <location>
        <begin position="1"/>
        <end position="27"/>
    </location>
</feature>
<reference evidence="2 3" key="1">
    <citation type="submission" date="2019-02" db="EMBL/GenBank/DDBJ databases">
        <authorList>
            <consortium name="Pathogen Informatics"/>
        </authorList>
    </citation>
    <scope>NUCLEOTIDE SEQUENCE [LARGE SCALE GENOMIC DNA]</scope>
    <source>
        <strain evidence="2 3">3012STDY6756503</strain>
    </source>
</reference>
<protein>
    <recommendedName>
        <fullName evidence="4">Enoyl-CoA hydratase</fullName>
    </recommendedName>
</protein>
<proteinExistence type="predicted"/>
<feature type="chain" id="PRO_5044768620" description="Enoyl-CoA hydratase" evidence="1">
    <location>
        <begin position="28"/>
        <end position="160"/>
    </location>
</feature>
<evidence type="ECO:0000256" key="1">
    <source>
        <dbReference type="SAM" id="SignalP"/>
    </source>
</evidence>
<evidence type="ECO:0000313" key="2">
    <source>
        <dbReference type="EMBL" id="VFA88521.1"/>
    </source>
</evidence>
<organism evidence="2 3">
    <name type="scientific">Gordonia paraffinivorans</name>
    <dbReference type="NCBI Taxonomy" id="175628"/>
    <lineage>
        <taxon>Bacteria</taxon>
        <taxon>Bacillati</taxon>
        <taxon>Actinomycetota</taxon>
        <taxon>Actinomycetes</taxon>
        <taxon>Mycobacteriales</taxon>
        <taxon>Gordoniaceae</taxon>
        <taxon>Gordonia</taxon>
    </lineage>
</organism>
<accession>A0ABD7V2N5</accession>
<evidence type="ECO:0000313" key="3">
    <source>
        <dbReference type="Proteomes" id="UP000360750"/>
    </source>
</evidence>
<sequence>MKKFLAVAATVCAAIMLSAGGVGVSSAAPIPQVSTTGNDFGMFGDHSFCRGSVRVTLDAPEKTRGIVRVTVRSHGFTGEGASWKRNPKCRIKFASIYTRARAYYAYKWNTVSFGPRRGETKTWDVHTGSGLVGFTVSAYSANSPVAVPQSYGYGGYLLVS</sequence>
<dbReference type="Proteomes" id="UP000360750">
    <property type="component" value="Unassembled WGS sequence"/>
</dbReference>
<name>A0ABD7V2N5_9ACTN</name>
<gene>
    <name evidence="2" type="ORF">NCTC8139_02066</name>
</gene>
<dbReference type="AlphaFoldDB" id="A0ABD7V2N5"/>
<dbReference type="GeneID" id="60750071"/>